<accession>A0ABW2N1R9</accession>
<gene>
    <name evidence="2" type="ORF">ACFQO6_06040</name>
</gene>
<evidence type="ECO:0000256" key="1">
    <source>
        <dbReference type="SAM" id="Phobius"/>
    </source>
</evidence>
<feature type="transmembrane region" description="Helical" evidence="1">
    <location>
        <begin position="47"/>
        <end position="69"/>
    </location>
</feature>
<dbReference type="Proteomes" id="UP001596524">
    <property type="component" value="Unassembled WGS sequence"/>
</dbReference>
<comment type="caution">
    <text evidence="2">The sequence shown here is derived from an EMBL/GenBank/DDBJ whole genome shotgun (WGS) entry which is preliminary data.</text>
</comment>
<reference evidence="3" key="1">
    <citation type="journal article" date="2019" name="Int. J. Syst. Evol. Microbiol.">
        <title>The Global Catalogue of Microorganisms (GCM) 10K type strain sequencing project: providing services to taxonomists for standard genome sequencing and annotation.</title>
        <authorList>
            <consortium name="The Broad Institute Genomics Platform"/>
            <consortium name="The Broad Institute Genome Sequencing Center for Infectious Disease"/>
            <person name="Wu L."/>
            <person name="Ma J."/>
        </authorList>
    </citation>
    <scope>NUCLEOTIDE SEQUENCE [LARGE SCALE GENOMIC DNA]</scope>
    <source>
        <strain evidence="3">FCH27</strain>
    </source>
</reference>
<feature type="transmembrane region" description="Helical" evidence="1">
    <location>
        <begin position="75"/>
        <end position="92"/>
    </location>
</feature>
<evidence type="ECO:0000313" key="2">
    <source>
        <dbReference type="EMBL" id="MFC7359824.1"/>
    </source>
</evidence>
<feature type="transmembrane region" description="Helical" evidence="1">
    <location>
        <begin position="20"/>
        <end position="40"/>
    </location>
</feature>
<protein>
    <submittedName>
        <fullName evidence="2">Uncharacterized protein</fullName>
    </submittedName>
</protein>
<proteinExistence type="predicted"/>
<dbReference type="RefSeq" id="WP_255889939.1">
    <property type="nucleotide sequence ID" value="NZ_JAFMZM010000002.1"/>
</dbReference>
<organism evidence="2 3">
    <name type="scientific">Nocardioides astragali</name>
    <dbReference type="NCBI Taxonomy" id="1776736"/>
    <lineage>
        <taxon>Bacteria</taxon>
        <taxon>Bacillati</taxon>
        <taxon>Actinomycetota</taxon>
        <taxon>Actinomycetes</taxon>
        <taxon>Propionibacteriales</taxon>
        <taxon>Nocardioidaceae</taxon>
        <taxon>Nocardioides</taxon>
    </lineage>
</organism>
<keyword evidence="1" id="KW-0472">Membrane</keyword>
<keyword evidence="1" id="KW-0812">Transmembrane</keyword>
<name>A0ABW2N1R9_9ACTN</name>
<keyword evidence="1" id="KW-1133">Transmembrane helix</keyword>
<dbReference type="EMBL" id="JBHTCH010000004">
    <property type="protein sequence ID" value="MFC7359824.1"/>
    <property type="molecule type" value="Genomic_DNA"/>
</dbReference>
<sequence length="135" mass="13508">MALSTGSSSTPAWWRSEVDDAAFCAAVCAASGGVHGALVVPHARESLPMALAFSLATLALGAAASALALNPGPSVSAAVAGLLFAVAGAYFLSRTSGIPGLVAHPEPFDTLGTTVSLLEVAAATVAVRHIHPRRY</sequence>
<evidence type="ECO:0000313" key="3">
    <source>
        <dbReference type="Proteomes" id="UP001596524"/>
    </source>
</evidence>
<keyword evidence="3" id="KW-1185">Reference proteome</keyword>